<gene>
    <name evidence="1" type="ORF">CB5_LOCUS9157</name>
</gene>
<protein>
    <submittedName>
        <fullName evidence="1">Uncharacterized protein</fullName>
    </submittedName>
</protein>
<proteinExistence type="predicted"/>
<organism evidence="1">
    <name type="scientific">Ananas comosus var. bracteatus</name>
    <name type="common">red pineapple</name>
    <dbReference type="NCBI Taxonomy" id="296719"/>
    <lineage>
        <taxon>Eukaryota</taxon>
        <taxon>Viridiplantae</taxon>
        <taxon>Streptophyta</taxon>
        <taxon>Embryophyta</taxon>
        <taxon>Tracheophyta</taxon>
        <taxon>Spermatophyta</taxon>
        <taxon>Magnoliopsida</taxon>
        <taxon>Liliopsida</taxon>
        <taxon>Poales</taxon>
        <taxon>Bromeliaceae</taxon>
        <taxon>Bromelioideae</taxon>
        <taxon>Ananas</taxon>
    </lineage>
</organism>
<name>A0A6V7P5N4_ANACO</name>
<sequence length="110" mass="11506">MYISPVIAAGEISGDRHAESEGTGAAAELQRRVRAAIDAGAPNPHPASVSLPLPAAAHHEGGGGVGIAKAAFIEIFGLLGKWCIFEAWFLEVEAMWLWTVEVKMSGAIPT</sequence>
<accession>A0A6V7P5N4</accession>
<dbReference type="AlphaFoldDB" id="A0A6V7P5N4"/>
<evidence type="ECO:0000313" key="1">
    <source>
        <dbReference type="EMBL" id="CAD1825946.1"/>
    </source>
</evidence>
<reference evidence="1" key="1">
    <citation type="submission" date="2020-07" db="EMBL/GenBank/DDBJ databases">
        <authorList>
            <person name="Lin J."/>
        </authorList>
    </citation>
    <scope>NUCLEOTIDE SEQUENCE</scope>
</reference>
<dbReference type="EMBL" id="LR862145">
    <property type="protein sequence ID" value="CAD1825946.1"/>
    <property type="molecule type" value="Genomic_DNA"/>
</dbReference>